<sequence>MRSCVESAETGRKWNDVLAEMCIRCYREGKRAGFDMRKAYDEVVATL</sequence>
<protein>
    <submittedName>
        <fullName evidence="1">Uncharacterized protein</fullName>
    </submittedName>
</protein>
<keyword evidence="2" id="KW-1185">Reference proteome</keyword>
<dbReference type="RefSeq" id="WP_172460602.1">
    <property type="nucleotide sequence ID" value="NZ_UHIO01000003.1"/>
</dbReference>
<evidence type="ECO:0000313" key="2">
    <source>
        <dbReference type="Proteomes" id="UP000255367"/>
    </source>
</evidence>
<dbReference type="AlphaFoldDB" id="A0A380Q1R7"/>
<evidence type="ECO:0000313" key="1">
    <source>
        <dbReference type="EMBL" id="SUP79489.1"/>
    </source>
</evidence>
<proteinExistence type="predicted"/>
<accession>A0A380Q1R7</accession>
<gene>
    <name evidence="1" type="ORF">NCTC12020_02023</name>
</gene>
<reference evidence="1 2" key="1">
    <citation type="submission" date="2018-06" db="EMBL/GenBank/DDBJ databases">
        <authorList>
            <consortium name="Pathogen Informatics"/>
            <person name="Doyle S."/>
        </authorList>
    </citation>
    <scope>NUCLEOTIDE SEQUENCE [LARGE SCALE GENOMIC DNA]</scope>
    <source>
        <strain evidence="1 2">NCTC12020</strain>
    </source>
</reference>
<dbReference type="Proteomes" id="UP000255367">
    <property type="component" value="Unassembled WGS sequence"/>
</dbReference>
<name>A0A380Q1R7_9FIRM</name>
<dbReference type="EMBL" id="UHIO01000003">
    <property type="protein sequence ID" value="SUP79489.1"/>
    <property type="molecule type" value="Genomic_DNA"/>
</dbReference>
<organism evidence="1 2">
    <name type="scientific">Veillonella criceti</name>
    <dbReference type="NCBI Taxonomy" id="103891"/>
    <lineage>
        <taxon>Bacteria</taxon>
        <taxon>Bacillati</taxon>
        <taxon>Bacillota</taxon>
        <taxon>Negativicutes</taxon>
        <taxon>Veillonellales</taxon>
        <taxon>Veillonellaceae</taxon>
        <taxon>Veillonella</taxon>
    </lineage>
</organism>